<reference evidence="1" key="1">
    <citation type="submission" date="2018-05" db="EMBL/GenBank/DDBJ databases">
        <authorList>
            <person name="Lanie J.A."/>
            <person name="Ng W.-L."/>
            <person name="Kazmierczak K.M."/>
            <person name="Andrzejewski T.M."/>
            <person name="Davidsen T.M."/>
            <person name="Wayne K.J."/>
            <person name="Tettelin H."/>
            <person name="Glass J.I."/>
            <person name="Rusch D."/>
            <person name="Podicherti R."/>
            <person name="Tsui H.-C.T."/>
            <person name="Winkler M.E."/>
        </authorList>
    </citation>
    <scope>NUCLEOTIDE SEQUENCE</scope>
</reference>
<accession>A0A382HPF8</accession>
<sequence length="55" mass="6248">SVVIGMITPLIYFLEKIKIYKNIDTIAPPSLSLKTLNLYKFIICITFIDVIITTT</sequence>
<feature type="non-terminal residue" evidence="1">
    <location>
        <position position="1"/>
    </location>
</feature>
<proteinExistence type="predicted"/>
<evidence type="ECO:0000313" key="1">
    <source>
        <dbReference type="EMBL" id="SVB88837.1"/>
    </source>
</evidence>
<organism evidence="1">
    <name type="scientific">marine metagenome</name>
    <dbReference type="NCBI Taxonomy" id="408172"/>
    <lineage>
        <taxon>unclassified sequences</taxon>
        <taxon>metagenomes</taxon>
        <taxon>ecological metagenomes</taxon>
    </lineage>
</organism>
<dbReference type="EMBL" id="UINC01062326">
    <property type="protein sequence ID" value="SVB88837.1"/>
    <property type="molecule type" value="Genomic_DNA"/>
</dbReference>
<dbReference type="AlphaFoldDB" id="A0A382HPF8"/>
<gene>
    <name evidence="1" type="ORF">METZ01_LOCUS241691</name>
</gene>
<protein>
    <submittedName>
        <fullName evidence="1">Uncharacterized protein</fullName>
    </submittedName>
</protein>
<name>A0A382HPF8_9ZZZZ</name>